<sequence>MHELFKESNLHHLRSLGYHLTHKAREDGANPGKGMAIAGVATILIGAIMFSKGMSQSQGRGR</sequence>
<evidence type="ECO:0000313" key="3">
    <source>
        <dbReference type="Proteomes" id="UP000324974"/>
    </source>
</evidence>
<keyword evidence="1" id="KW-1133">Transmembrane helix</keyword>
<keyword evidence="1" id="KW-0812">Transmembrane</keyword>
<keyword evidence="1" id="KW-0472">Membrane</keyword>
<dbReference type="AlphaFoldDB" id="A0A5C1ALI2"/>
<gene>
    <name evidence="2" type="ORF">PX52LOC_05634</name>
</gene>
<dbReference type="EMBL" id="CP042425">
    <property type="protein sequence ID" value="QEL18602.1"/>
    <property type="molecule type" value="Genomic_DNA"/>
</dbReference>
<feature type="transmembrane region" description="Helical" evidence="1">
    <location>
        <begin position="35"/>
        <end position="54"/>
    </location>
</feature>
<keyword evidence="3" id="KW-1185">Reference proteome</keyword>
<organism evidence="2 3">
    <name type="scientific">Limnoglobus roseus</name>
    <dbReference type="NCBI Taxonomy" id="2598579"/>
    <lineage>
        <taxon>Bacteria</taxon>
        <taxon>Pseudomonadati</taxon>
        <taxon>Planctomycetota</taxon>
        <taxon>Planctomycetia</taxon>
        <taxon>Gemmatales</taxon>
        <taxon>Gemmataceae</taxon>
        <taxon>Limnoglobus</taxon>
    </lineage>
</organism>
<proteinExistence type="predicted"/>
<dbReference type="KEGG" id="lrs:PX52LOC_05634"/>
<reference evidence="3" key="1">
    <citation type="submission" date="2019-08" db="EMBL/GenBank/DDBJ databases">
        <title>Limnoglobus roseus gen. nov., sp. nov., a novel freshwater planctomycete with a giant genome from the family Gemmataceae.</title>
        <authorList>
            <person name="Kulichevskaya I.S."/>
            <person name="Naumoff D.G."/>
            <person name="Miroshnikov K."/>
            <person name="Ivanova A."/>
            <person name="Philippov D.A."/>
            <person name="Hakobyan A."/>
            <person name="Rijpstra I.C."/>
            <person name="Sinninghe Damste J.S."/>
            <person name="Liesack W."/>
            <person name="Dedysh S.N."/>
        </authorList>
    </citation>
    <scope>NUCLEOTIDE SEQUENCE [LARGE SCALE GENOMIC DNA]</scope>
    <source>
        <strain evidence="3">PX52</strain>
    </source>
</reference>
<protein>
    <submittedName>
        <fullName evidence="2">Uncharacterized protein</fullName>
    </submittedName>
</protein>
<dbReference type="RefSeq" id="WP_149113090.1">
    <property type="nucleotide sequence ID" value="NZ_CP042425.1"/>
</dbReference>
<evidence type="ECO:0000256" key="1">
    <source>
        <dbReference type="SAM" id="Phobius"/>
    </source>
</evidence>
<evidence type="ECO:0000313" key="2">
    <source>
        <dbReference type="EMBL" id="QEL18602.1"/>
    </source>
</evidence>
<name>A0A5C1ALI2_9BACT</name>
<dbReference type="Proteomes" id="UP000324974">
    <property type="component" value="Chromosome"/>
</dbReference>
<accession>A0A5C1ALI2</accession>